<keyword evidence="3" id="KW-0547">Nucleotide-binding</keyword>
<dbReference type="InterPro" id="IPR027417">
    <property type="entry name" value="P-loop_NTPase"/>
</dbReference>
<dbReference type="FunFam" id="3.40.50.300:FF:001598">
    <property type="entry name" value="ABC transporter ced-7"/>
    <property type="match status" value="1"/>
</dbReference>
<keyword evidence="6 7" id="KW-0472">Membrane</keyword>
<evidence type="ECO:0000256" key="5">
    <source>
        <dbReference type="ARBA" id="ARBA00022989"/>
    </source>
</evidence>
<feature type="transmembrane region" description="Helical" evidence="7">
    <location>
        <begin position="219"/>
        <end position="238"/>
    </location>
</feature>
<gene>
    <name evidence="9" type="ORF">MSPICULIGERA_LOCUS16917</name>
</gene>
<proteinExistence type="predicted"/>
<feature type="transmembrane region" description="Helical" evidence="7">
    <location>
        <begin position="921"/>
        <end position="945"/>
    </location>
</feature>
<feature type="transmembrane region" description="Helical" evidence="7">
    <location>
        <begin position="988"/>
        <end position="1010"/>
    </location>
</feature>
<accession>A0AA36G402</accession>
<dbReference type="InterPro" id="IPR003439">
    <property type="entry name" value="ABC_transporter-like_ATP-bd"/>
</dbReference>
<evidence type="ECO:0000313" key="9">
    <source>
        <dbReference type="EMBL" id="CAJ0578674.1"/>
    </source>
</evidence>
<dbReference type="GO" id="GO:0016887">
    <property type="term" value="F:ATP hydrolysis activity"/>
    <property type="evidence" value="ECO:0007669"/>
    <property type="project" value="InterPro"/>
</dbReference>
<dbReference type="PANTHER" id="PTHR19229">
    <property type="entry name" value="ATP-BINDING CASSETTE TRANSPORTER SUBFAMILY A ABCA"/>
    <property type="match status" value="1"/>
</dbReference>
<dbReference type="Gene3D" id="3.40.50.300">
    <property type="entry name" value="P-loop containing nucleotide triphosphate hydrolases"/>
    <property type="match status" value="2"/>
</dbReference>
<dbReference type="GO" id="GO:0005319">
    <property type="term" value="F:lipid transporter activity"/>
    <property type="evidence" value="ECO:0007669"/>
    <property type="project" value="TreeGrafter"/>
</dbReference>
<evidence type="ECO:0000256" key="4">
    <source>
        <dbReference type="ARBA" id="ARBA00022840"/>
    </source>
</evidence>
<evidence type="ECO:0000256" key="3">
    <source>
        <dbReference type="ARBA" id="ARBA00022741"/>
    </source>
</evidence>
<feature type="transmembrane region" description="Helical" evidence="7">
    <location>
        <begin position="713"/>
        <end position="733"/>
    </location>
</feature>
<dbReference type="FunFam" id="3.40.50.300:FF:000933">
    <property type="entry name" value="ABC transporter A family member 7"/>
    <property type="match status" value="1"/>
</dbReference>
<dbReference type="GO" id="GO:0016020">
    <property type="term" value="C:membrane"/>
    <property type="evidence" value="ECO:0007669"/>
    <property type="project" value="UniProtKB-SubCell"/>
</dbReference>
<feature type="transmembrane region" description="Helical" evidence="7">
    <location>
        <begin position="192"/>
        <end position="212"/>
    </location>
</feature>
<organism evidence="9 10">
    <name type="scientific">Mesorhabditis spiculigera</name>
    <dbReference type="NCBI Taxonomy" id="96644"/>
    <lineage>
        <taxon>Eukaryota</taxon>
        <taxon>Metazoa</taxon>
        <taxon>Ecdysozoa</taxon>
        <taxon>Nematoda</taxon>
        <taxon>Chromadorea</taxon>
        <taxon>Rhabditida</taxon>
        <taxon>Rhabditina</taxon>
        <taxon>Rhabditomorpha</taxon>
        <taxon>Rhabditoidea</taxon>
        <taxon>Rhabditidae</taxon>
        <taxon>Mesorhabditinae</taxon>
        <taxon>Mesorhabditis</taxon>
    </lineage>
</organism>
<dbReference type="SMART" id="SM00382">
    <property type="entry name" value="AAA"/>
    <property type="match status" value="2"/>
</dbReference>
<comment type="caution">
    <text evidence="9">The sequence shown here is derived from an EMBL/GenBank/DDBJ whole genome shotgun (WGS) entry which is preliminary data.</text>
</comment>
<dbReference type="GO" id="GO:0140359">
    <property type="term" value="F:ABC-type transporter activity"/>
    <property type="evidence" value="ECO:0007669"/>
    <property type="project" value="InterPro"/>
</dbReference>
<dbReference type="SUPFAM" id="SSF52540">
    <property type="entry name" value="P-loop containing nucleoside triphosphate hydrolases"/>
    <property type="match status" value="2"/>
</dbReference>
<dbReference type="GO" id="GO:0005524">
    <property type="term" value="F:ATP binding"/>
    <property type="evidence" value="ECO:0007669"/>
    <property type="project" value="UniProtKB-KW"/>
</dbReference>
<name>A0AA36G402_9BILA</name>
<comment type="subcellular location">
    <subcellularLocation>
        <location evidence="1">Membrane</location>
        <topology evidence="1">Multi-pass membrane protein</topology>
    </subcellularLocation>
</comment>
<keyword evidence="5 7" id="KW-1133">Transmembrane helix</keyword>
<dbReference type="EMBL" id="CATQJA010002654">
    <property type="protein sequence ID" value="CAJ0578674.1"/>
    <property type="molecule type" value="Genomic_DNA"/>
</dbReference>
<keyword evidence="10" id="KW-1185">Reference proteome</keyword>
<dbReference type="Proteomes" id="UP001177023">
    <property type="component" value="Unassembled WGS sequence"/>
</dbReference>
<dbReference type="CDD" id="cd03263">
    <property type="entry name" value="ABC_subfamily_A"/>
    <property type="match status" value="2"/>
</dbReference>
<keyword evidence="2 7" id="KW-0812">Transmembrane</keyword>
<evidence type="ECO:0000256" key="2">
    <source>
        <dbReference type="ARBA" id="ARBA00022692"/>
    </source>
</evidence>
<dbReference type="Pfam" id="PF12698">
    <property type="entry name" value="ABC2_membrane_3"/>
    <property type="match status" value="1"/>
</dbReference>
<keyword evidence="4" id="KW-0067">ATP-binding</keyword>
<feature type="domain" description="ABC transporter" evidence="8">
    <location>
        <begin position="361"/>
        <end position="580"/>
    </location>
</feature>
<dbReference type="InterPro" id="IPR003593">
    <property type="entry name" value="AAA+_ATPase"/>
</dbReference>
<evidence type="ECO:0000259" key="8">
    <source>
        <dbReference type="PROSITE" id="PS50893"/>
    </source>
</evidence>
<sequence>MRLFWLMTQKNFLVMWRSRLWTVIELILPLIIGIPVSILIFKDGDEINMDFNYAPQEIRDHWTGGEQYAFSVGPTVDHSIVYNLINITCARKTQYGTNCGLNPVATEKELFDLLQQPYNYDQTSASISFGFMIDEIDPATKKFSYRVFYPNWVLNDGLGEDWQNEDPYANIGKSWWGGNIVSINVLFYFLPLYLYVLAAVVAAAAVASIFATSNSTIRVITVLHPLFIFLGVFGQTTPSIYNPWISAVASLSYNGALGRMMQAVQSYLYRNRALSFSEFFEQPNYIFNIGPIMLMLLLDIFWMSLVIVAAEIYHKNTDFSIVTFLRSCFSKNSKVHTESTDDVKVLRDSHEPIDDKAEADIVVEGLSKMWGSTGDYAVQNMNLRAKRGEVTVLLGHNGAGKSTTFSVLCGITPPTSGLVKVNAERVGYCPQANALFEKLTAMEHLWFFHKVKGATNDWREEGTQLLEALKMGEKLNTNSMALSGGMKRKLCLSMALIGDSRVVMLDEPTAGMDTGARQDVERMLDQEKRDRTILLTTHYMDEAEALGDRIVIMVRGRDVAAGSINFLKRRFGTGYVLTVVMQDEHLRESSGTMLLSDVQTYVRTASLTRFHGKQIEISLPVEEQENFAELFGYLEKDQKALGVSSFGLSINNLEQVFLRVGEMAEHGEDGTVARKEMFDPELDERATGFTQHLQLMVLLWKRWIYSIRNWSQWIYQLIFPLVIVFLLASLINWRDITNTVGGVSAKVRDVSFDNMGKMKFYVAGNTSDVKNDYILNQAKASKHLKVEYIDDPDYLTAIRNKPLDLPPAGCGMVFYNETPHFIYNGAAYWPLPALINNVANAYLDQHGGGHISMGIGLIKKSHHASKQEKEVSSQIEDIAIGLIAVLVFAMLTSPLAIFHVVERVTKFLHQQHLTAVPVWTLYTASVIYDTITFIVMTALITVAFHVGGWAEGEMLRIIIVFILYFVASLPMVYMFSSFFDSAPRANSLITIIQSMGAYGSLIIIAIIEGFTSWDPKILAYFLQFFLPSFGLYRGITFSRELGRQKDPLYEGDPDAKNKYGLTLGLLIASAVCLIILTFLSRWPKLRYIIARRSRPIPPAIVAEDSDVARERTEVADKANNQHYALTIKELTKNYGKFTALNKLSMGVSHAECFGLLGVNGAGKTTTFGILTGEMFASSGNAYLENKEISGITTMGYCPQFDAYLSELTGREVLWILGTLYGYRNPEKKADSILRAVLMDDHGHKQLKHCSGGQKRKISVGIALLARSPLIILDEPTAGIDPRARREIWSLIGVIRDVERRAVILCSHSMDECEALCTRVGILVKGHLRAIGTTQHLKSKYGNSYQMTLVYSTEFRADSDMVNAEVSAAFPGATQHTEGVQNNVFRFTIPKREGDRWSSLWKRGEVVKRTTGAVDFSIAQNTLTQTFLSLSGEGGDRINE</sequence>
<dbReference type="InterPro" id="IPR017871">
    <property type="entry name" value="ABC_transporter-like_CS"/>
</dbReference>
<feature type="transmembrane region" description="Helical" evidence="7">
    <location>
        <begin position="20"/>
        <end position="41"/>
    </location>
</feature>
<feature type="transmembrane region" description="Helical" evidence="7">
    <location>
        <begin position="285"/>
        <end position="310"/>
    </location>
</feature>
<dbReference type="InterPro" id="IPR026082">
    <property type="entry name" value="ABCA"/>
</dbReference>
<evidence type="ECO:0000313" key="10">
    <source>
        <dbReference type="Proteomes" id="UP001177023"/>
    </source>
</evidence>
<feature type="transmembrane region" description="Helical" evidence="7">
    <location>
        <begin position="957"/>
        <end position="976"/>
    </location>
</feature>
<evidence type="ECO:0000256" key="6">
    <source>
        <dbReference type="ARBA" id="ARBA00023136"/>
    </source>
</evidence>
<dbReference type="InterPro" id="IPR013525">
    <property type="entry name" value="ABC2_TM"/>
</dbReference>
<protein>
    <recommendedName>
        <fullName evidence="8">ABC transporter domain-containing protein</fullName>
    </recommendedName>
</protein>
<evidence type="ECO:0000256" key="7">
    <source>
        <dbReference type="SAM" id="Phobius"/>
    </source>
</evidence>
<feature type="transmembrane region" description="Helical" evidence="7">
    <location>
        <begin position="1059"/>
        <end position="1079"/>
    </location>
</feature>
<feature type="domain" description="ABC transporter" evidence="8">
    <location>
        <begin position="1125"/>
        <end position="1349"/>
    </location>
</feature>
<feature type="transmembrane region" description="Helical" evidence="7">
    <location>
        <begin position="878"/>
        <end position="901"/>
    </location>
</feature>
<feature type="transmembrane region" description="Helical" evidence="7">
    <location>
        <begin position="1017"/>
        <end position="1035"/>
    </location>
</feature>
<evidence type="ECO:0000256" key="1">
    <source>
        <dbReference type="ARBA" id="ARBA00004141"/>
    </source>
</evidence>
<dbReference type="PROSITE" id="PS00211">
    <property type="entry name" value="ABC_TRANSPORTER_1"/>
    <property type="match status" value="2"/>
</dbReference>
<feature type="non-terminal residue" evidence="9">
    <location>
        <position position="1"/>
    </location>
</feature>
<dbReference type="Pfam" id="PF00005">
    <property type="entry name" value="ABC_tran"/>
    <property type="match status" value="2"/>
</dbReference>
<dbReference type="PROSITE" id="PS50893">
    <property type="entry name" value="ABC_TRANSPORTER_2"/>
    <property type="match status" value="2"/>
</dbReference>
<dbReference type="PANTHER" id="PTHR19229:SF271">
    <property type="entry name" value="ABC TRANSPORTER CED-7"/>
    <property type="match status" value="1"/>
</dbReference>
<reference evidence="9" key="1">
    <citation type="submission" date="2023-06" db="EMBL/GenBank/DDBJ databases">
        <authorList>
            <person name="Delattre M."/>
        </authorList>
    </citation>
    <scope>NUCLEOTIDE SEQUENCE</scope>
    <source>
        <strain evidence="9">AF72</strain>
    </source>
</reference>